<keyword evidence="3" id="KW-1185">Reference proteome</keyword>
<dbReference type="InParanoid" id="B8MQP2"/>
<proteinExistence type="predicted"/>
<feature type="compositionally biased region" description="Basic and acidic residues" evidence="1">
    <location>
        <begin position="1"/>
        <end position="22"/>
    </location>
</feature>
<feature type="compositionally biased region" description="Polar residues" evidence="1">
    <location>
        <begin position="89"/>
        <end position="101"/>
    </location>
</feature>
<organism evidence="2 3">
    <name type="scientific">Talaromyces stipitatus (strain ATCC 10500 / CBS 375.48 / QM 6759 / NRRL 1006)</name>
    <name type="common">Penicillium stipitatum</name>
    <dbReference type="NCBI Taxonomy" id="441959"/>
    <lineage>
        <taxon>Eukaryota</taxon>
        <taxon>Fungi</taxon>
        <taxon>Dikarya</taxon>
        <taxon>Ascomycota</taxon>
        <taxon>Pezizomycotina</taxon>
        <taxon>Eurotiomycetes</taxon>
        <taxon>Eurotiomycetidae</taxon>
        <taxon>Eurotiales</taxon>
        <taxon>Trichocomaceae</taxon>
        <taxon>Talaromyces</taxon>
        <taxon>Talaromyces sect. Talaromyces</taxon>
    </lineage>
</organism>
<dbReference type="AlphaFoldDB" id="B8MQP2"/>
<evidence type="ECO:0000256" key="1">
    <source>
        <dbReference type="SAM" id="MobiDB-lite"/>
    </source>
</evidence>
<reference evidence="3" key="1">
    <citation type="journal article" date="2015" name="Genome Announc.">
        <title>Genome sequence of the AIDS-associated pathogen Penicillium marneffei (ATCC18224) and its near taxonomic relative Talaromyces stipitatus (ATCC10500).</title>
        <authorList>
            <person name="Nierman W.C."/>
            <person name="Fedorova-Abrams N.D."/>
            <person name="Andrianopoulos A."/>
        </authorList>
    </citation>
    <scope>NUCLEOTIDE SEQUENCE [LARGE SCALE GENOMIC DNA]</scope>
    <source>
        <strain evidence="3">ATCC 10500 / CBS 375.48 / QM 6759 / NRRL 1006</strain>
    </source>
</reference>
<dbReference type="Proteomes" id="UP000001745">
    <property type="component" value="Unassembled WGS sequence"/>
</dbReference>
<dbReference type="GeneID" id="8107421"/>
<accession>B8MQP2</accession>
<dbReference type="EMBL" id="EQ962659">
    <property type="protein sequence ID" value="EED13465.1"/>
    <property type="molecule type" value="Genomic_DNA"/>
</dbReference>
<name>B8MQP2_TALSN</name>
<evidence type="ECO:0000313" key="3">
    <source>
        <dbReference type="Proteomes" id="UP000001745"/>
    </source>
</evidence>
<evidence type="ECO:0000313" key="2">
    <source>
        <dbReference type="EMBL" id="EED13465.1"/>
    </source>
</evidence>
<feature type="compositionally biased region" description="Polar residues" evidence="1">
    <location>
        <begin position="120"/>
        <end position="129"/>
    </location>
</feature>
<feature type="region of interest" description="Disordered" evidence="1">
    <location>
        <begin position="1"/>
        <end position="145"/>
    </location>
</feature>
<dbReference type="HOGENOM" id="CLU_1200499_0_0_1"/>
<sequence>MQQSSIDERSQDRDPSKSRDIRSASLSPENFRSRTLTPAKNLPSPIRPNNDSAPLATIPAYIVDSDEPATTDRDNGDSGDELSDSGSSTPKASQHPQSLTSIYRPFDRPKPPPGRHRRGNQSVSSSSTPKPEVHQEQKVIDDMSNILQLGNARNQEDLGFGGDIISERSRQLTPARSLRREGRKACDYYDDDDYDEDSHEEVVKLRKEGEDDAIGRDLGSGLGFRKLLERF</sequence>
<dbReference type="VEuPathDB" id="FungiDB:TSTA_059520"/>
<feature type="compositionally biased region" description="Basic and acidic residues" evidence="1">
    <location>
        <begin position="131"/>
        <end position="141"/>
    </location>
</feature>
<protein>
    <submittedName>
        <fullName evidence="2">Uncharacterized protein</fullName>
    </submittedName>
</protein>
<gene>
    <name evidence="2" type="ORF">TSTA_059520</name>
</gene>
<dbReference type="RefSeq" id="XP_002487576.1">
    <property type="nucleotide sequence ID" value="XM_002487531.1"/>
</dbReference>
<feature type="compositionally biased region" description="Polar residues" evidence="1">
    <location>
        <begin position="24"/>
        <end position="38"/>
    </location>
</feature>